<dbReference type="Gene3D" id="3.80.10.10">
    <property type="entry name" value="Ribonuclease Inhibitor"/>
    <property type="match status" value="1"/>
</dbReference>
<organism evidence="1 2">
    <name type="scientific">Gigaspora rosea</name>
    <dbReference type="NCBI Taxonomy" id="44941"/>
    <lineage>
        <taxon>Eukaryota</taxon>
        <taxon>Fungi</taxon>
        <taxon>Fungi incertae sedis</taxon>
        <taxon>Mucoromycota</taxon>
        <taxon>Glomeromycotina</taxon>
        <taxon>Glomeromycetes</taxon>
        <taxon>Diversisporales</taxon>
        <taxon>Gigasporaceae</taxon>
        <taxon>Gigaspora</taxon>
    </lineage>
</organism>
<protein>
    <submittedName>
        <fullName evidence="1">Uncharacterized protein</fullName>
    </submittedName>
</protein>
<dbReference type="AlphaFoldDB" id="A0A397V7D4"/>
<reference evidence="1 2" key="1">
    <citation type="submission" date="2018-06" db="EMBL/GenBank/DDBJ databases">
        <title>Comparative genomics reveals the genomic features of Rhizophagus irregularis, R. cerebriforme, R. diaphanum and Gigaspora rosea, and their symbiotic lifestyle signature.</title>
        <authorList>
            <person name="Morin E."/>
            <person name="San Clemente H."/>
            <person name="Chen E.C.H."/>
            <person name="De La Providencia I."/>
            <person name="Hainaut M."/>
            <person name="Kuo A."/>
            <person name="Kohler A."/>
            <person name="Murat C."/>
            <person name="Tang N."/>
            <person name="Roy S."/>
            <person name="Loubradou J."/>
            <person name="Henrissat B."/>
            <person name="Grigoriev I.V."/>
            <person name="Corradi N."/>
            <person name="Roux C."/>
            <person name="Martin F.M."/>
        </authorList>
    </citation>
    <scope>NUCLEOTIDE SEQUENCE [LARGE SCALE GENOMIC DNA]</scope>
    <source>
        <strain evidence="1 2">DAOM 194757</strain>
    </source>
</reference>
<dbReference type="SUPFAM" id="SSF52047">
    <property type="entry name" value="RNI-like"/>
    <property type="match status" value="1"/>
</dbReference>
<gene>
    <name evidence="1" type="ORF">C2G38_2192964</name>
</gene>
<evidence type="ECO:0000313" key="1">
    <source>
        <dbReference type="EMBL" id="RIB15196.1"/>
    </source>
</evidence>
<accession>A0A397V7D4</accession>
<dbReference type="InterPro" id="IPR032675">
    <property type="entry name" value="LRR_dom_sf"/>
</dbReference>
<comment type="caution">
    <text evidence="1">The sequence shown here is derived from an EMBL/GenBank/DDBJ whole genome shotgun (WGS) entry which is preliminary data.</text>
</comment>
<keyword evidence="2" id="KW-1185">Reference proteome</keyword>
<sequence length="97" mass="10856">MGLGASIMDVVPFYGSWCNSFVVGDDLRLQHKIKDGYKSINGMRKILYNNSNLKSLKFISTKLEVEGIEQLFSALSHNGVVESLSLRNSLLFVILVF</sequence>
<dbReference type="EMBL" id="QKWP01000763">
    <property type="protein sequence ID" value="RIB15196.1"/>
    <property type="molecule type" value="Genomic_DNA"/>
</dbReference>
<proteinExistence type="predicted"/>
<evidence type="ECO:0000313" key="2">
    <source>
        <dbReference type="Proteomes" id="UP000266673"/>
    </source>
</evidence>
<name>A0A397V7D4_9GLOM</name>
<dbReference type="Proteomes" id="UP000266673">
    <property type="component" value="Unassembled WGS sequence"/>
</dbReference>